<accession>A0AAD5Y4B7</accession>
<evidence type="ECO:0000313" key="2">
    <source>
        <dbReference type="Proteomes" id="UP001210925"/>
    </source>
</evidence>
<dbReference type="AlphaFoldDB" id="A0AAD5Y4B7"/>
<evidence type="ECO:0008006" key="3">
    <source>
        <dbReference type="Google" id="ProtNLM"/>
    </source>
</evidence>
<comment type="caution">
    <text evidence="1">The sequence shown here is derived from an EMBL/GenBank/DDBJ whole genome shotgun (WGS) entry which is preliminary data.</text>
</comment>
<dbReference type="InterPro" id="IPR032675">
    <property type="entry name" value="LRR_dom_sf"/>
</dbReference>
<proteinExistence type="predicted"/>
<dbReference type="Proteomes" id="UP001210925">
    <property type="component" value="Unassembled WGS sequence"/>
</dbReference>
<evidence type="ECO:0000313" key="1">
    <source>
        <dbReference type="EMBL" id="KAJ3258047.1"/>
    </source>
</evidence>
<sequence length="472" mass="53629">MRADCDIEKLSLETLCSIFQYLPSPKFVYKSLPLVSRQFRNAVYSQSIPLLVNVEIVYDEARDDSNSACLIQLQDSIKILPRFSYITIPKKPVVQWKSSATLVDDKPNECCSEQLTKYSIGLEREIRLHANAITNEPGHLASYMEQLLKKGLTNSSRQMKIIFGNIEIQGKRNLFQKNNSEDAIAGFLGYLKPQNIALWNWDTEIIQEIGKNAIPTSIRIPIMKHDGHVTVKDFTSLQAMASLTRLELFRPYPRQPWGIEASAFSVLNQLPNLKELIIQSGRLVGRSDIYTEAVLGLKELEVLNMTAWTLGVAHGAQLLLKLKKLRSLQFIHVTTPDFWILLPSYNSPYDIDPKTELPMRNLVNIGLHYMQPDAGDFAIMVQGIIRCMPRLQKLTVRISRPIDSDYDLFAISRDTMERLLIRLAQKTDLNLVVLEIGSRMWASRKSYSDELVALFSNCKMKVQVASPLVSQG</sequence>
<dbReference type="Gene3D" id="3.80.10.10">
    <property type="entry name" value="Ribonuclease Inhibitor"/>
    <property type="match status" value="1"/>
</dbReference>
<dbReference type="SUPFAM" id="SSF52047">
    <property type="entry name" value="RNI-like"/>
    <property type="match status" value="1"/>
</dbReference>
<reference evidence="1" key="1">
    <citation type="submission" date="2020-05" db="EMBL/GenBank/DDBJ databases">
        <title>Phylogenomic resolution of chytrid fungi.</title>
        <authorList>
            <person name="Stajich J.E."/>
            <person name="Amses K."/>
            <person name="Simmons R."/>
            <person name="Seto K."/>
            <person name="Myers J."/>
            <person name="Bonds A."/>
            <person name="Quandt C.A."/>
            <person name="Barry K."/>
            <person name="Liu P."/>
            <person name="Grigoriev I."/>
            <person name="Longcore J.E."/>
            <person name="James T.Y."/>
        </authorList>
    </citation>
    <scope>NUCLEOTIDE SEQUENCE</scope>
    <source>
        <strain evidence="1">PLAUS21</strain>
    </source>
</reference>
<name>A0AAD5Y4B7_9FUNG</name>
<dbReference type="EMBL" id="JADGKB010000031">
    <property type="protein sequence ID" value="KAJ3258047.1"/>
    <property type="molecule type" value="Genomic_DNA"/>
</dbReference>
<organism evidence="1 2">
    <name type="scientific">Boothiomyces macroporosus</name>
    <dbReference type="NCBI Taxonomy" id="261099"/>
    <lineage>
        <taxon>Eukaryota</taxon>
        <taxon>Fungi</taxon>
        <taxon>Fungi incertae sedis</taxon>
        <taxon>Chytridiomycota</taxon>
        <taxon>Chytridiomycota incertae sedis</taxon>
        <taxon>Chytridiomycetes</taxon>
        <taxon>Rhizophydiales</taxon>
        <taxon>Terramycetaceae</taxon>
        <taxon>Boothiomyces</taxon>
    </lineage>
</organism>
<gene>
    <name evidence="1" type="ORF">HK103_004040</name>
</gene>
<keyword evidence="2" id="KW-1185">Reference proteome</keyword>
<protein>
    <recommendedName>
        <fullName evidence="3">F-box domain-containing protein</fullName>
    </recommendedName>
</protein>